<keyword evidence="5" id="KW-0238">DNA-binding</keyword>
<feature type="region of interest" description="Disordered" evidence="8">
    <location>
        <begin position="22"/>
        <end position="46"/>
    </location>
</feature>
<comment type="caution">
    <text evidence="11">The sequence shown here is derived from an EMBL/GenBank/DDBJ whole genome shotgun (WGS) entry which is preliminary data.</text>
</comment>
<feature type="transmembrane region" description="Helical" evidence="9">
    <location>
        <begin position="235"/>
        <end position="259"/>
    </location>
</feature>
<keyword evidence="12" id="KW-1185">Reference proteome</keyword>
<dbReference type="AlphaFoldDB" id="A0AAD8J999"/>
<comment type="similarity">
    <text evidence="3">Belongs to the bZIP family.</text>
</comment>
<dbReference type="PANTHER" id="PTHR47416:SF8">
    <property type="entry name" value="BASIC-LEUCINE ZIPPER TRANSCRIPTION FACTOR E-RELATED"/>
    <property type="match status" value="1"/>
</dbReference>
<gene>
    <name evidence="11" type="ORF">POM88_010143</name>
</gene>
<dbReference type="Gene3D" id="1.20.5.170">
    <property type="match status" value="1"/>
</dbReference>
<organism evidence="11 12">
    <name type="scientific">Heracleum sosnowskyi</name>
    <dbReference type="NCBI Taxonomy" id="360622"/>
    <lineage>
        <taxon>Eukaryota</taxon>
        <taxon>Viridiplantae</taxon>
        <taxon>Streptophyta</taxon>
        <taxon>Embryophyta</taxon>
        <taxon>Tracheophyta</taxon>
        <taxon>Spermatophyta</taxon>
        <taxon>Magnoliopsida</taxon>
        <taxon>eudicotyledons</taxon>
        <taxon>Gunneridae</taxon>
        <taxon>Pentapetalae</taxon>
        <taxon>asterids</taxon>
        <taxon>campanulids</taxon>
        <taxon>Apiales</taxon>
        <taxon>Apiaceae</taxon>
        <taxon>Apioideae</taxon>
        <taxon>apioid superclade</taxon>
        <taxon>Tordylieae</taxon>
        <taxon>Tordyliinae</taxon>
        <taxon>Heracleum</taxon>
    </lineage>
</organism>
<reference evidence="11" key="1">
    <citation type="submission" date="2023-02" db="EMBL/GenBank/DDBJ databases">
        <title>Genome of toxic invasive species Heracleum sosnowskyi carries increased number of genes despite the absence of recent whole-genome duplications.</title>
        <authorList>
            <person name="Schelkunov M."/>
            <person name="Shtratnikova V."/>
            <person name="Makarenko M."/>
            <person name="Klepikova A."/>
            <person name="Omelchenko D."/>
            <person name="Novikova G."/>
            <person name="Obukhova E."/>
            <person name="Bogdanov V."/>
            <person name="Penin A."/>
            <person name="Logacheva M."/>
        </authorList>
    </citation>
    <scope>NUCLEOTIDE SEQUENCE</scope>
    <source>
        <strain evidence="11">Hsosn_3</strain>
        <tissue evidence="11">Leaf</tissue>
    </source>
</reference>
<feature type="region of interest" description="Disordered" evidence="8">
    <location>
        <begin position="96"/>
        <end position="174"/>
    </location>
</feature>
<dbReference type="GO" id="GO:0003700">
    <property type="term" value="F:DNA-binding transcription factor activity"/>
    <property type="evidence" value="ECO:0007669"/>
    <property type="project" value="InterPro"/>
</dbReference>
<accession>A0AAD8J999</accession>
<feature type="compositionally biased region" description="Acidic residues" evidence="8">
    <location>
        <begin position="148"/>
        <end position="157"/>
    </location>
</feature>
<evidence type="ECO:0000256" key="7">
    <source>
        <dbReference type="ARBA" id="ARBA00023242"/>
    </source>
</evidence>
<dbReference type="EMBL" id="JAUIZM010000002">
    <property type="protein sequence ID" value="KAK1400280.1"/>
    <property type="molecule type" value="Genomic_DNA"/>
</dbReference>
<keyword evidence="9" id="KW-0812">Transmembrane</keyword>
<keyword evidence="6" id="KW-0804">Transcription</keyword>
<evidence type="ECO:0000313" key="11">
    <source>
        <dbReference type="EMBL" id="KAK1400280.1"/>
    </source>
</evidence>
<dbReference type="GO" id="GO:0003677">
    <property type="term" value="F:DNA binding"/>
    <property type="evidence" value="ECO:0007669"/>
    <property type="project" value="UniProtKB-KW"/>
</dbReference>
<evidence type="ECO:0000256" key="8">
    <source>
        <dbReference type="SAM" id="MobiDB-lite"/>
    </source>
</evidence>
<dbReference type="GO" id="GO:0005634">
    <property type="term" value="C:nucleus"/>
    <property type="evidence" value="ECO:0007669"/>
    <property type="project" value="UniProtKB-SubCell"/>
</dbReference>
<evidence type="ECO:0000256" key="5">
    <source>
        <dbReference type="ARBA" id="ARBA00023125"/>
    </source>
</evidence>
<keyword evidence="9" id="KW-0472">Membrane</keyword>
<evidence type="ECO:0000259" key="10">
    <source>
        <dbReference type="PROSITE" id="PS50217"/>
    </source>
</evidence>
<dbReference type="SUPFAM" id="SSF57959">
    <property type="entry name" value="Leucine zipper domain"/>
    <property type="match status" value="1"/>
</dbReference>
<name>A0AAD8J999_9APIA</name>
<dbReference type="GO" id="GO:0005789">
    <property type="term" value="C:endoplasmic reticulum membrane"/>
    <property type="evidence" value="ECO:0007669"/>
    <property type="project" value="UniProtKB-SubCell"/>
</dbReference>
<dbReference type="CDD" id="cd14704">
    <property type="entry name" value="bZIP_HY5-like"/>
    <property type="match status" value="1"/>
</dbReference>
<reference evidence="11" key="2">
    <citation type="submission" date="2023-05" db="EMBL/GenBank/DDBJ databases">
        <authorList>
            <person name="Schelkunov M.I."/>
        </authorList>
    </citation>
    <scope>NUCLEOTIDE SEQUENCE</scope>
    <source>
        <strain evidence="11">Hsosn_3</strain>
        <tissue evidence="11">Leaf</tissue>
    </source>
</reference>
<evidence type="ECO:0000313" key="12">
    <source>
        <dbReference type="Proteomes" id="UP001237642"/>
    </source>
</evidence>
<sequence>MSDLMIGDDDFDLEQLLNDPDFLNDVNSLDDLPGPVSDPGQDQDPKKKLDEIEQMLMNDEFDEDESKGLLFDVLLDSPVNSDADVFDSPVNSEADVLLDSPVNSEASPRGEVVNGFDSKASSPEVENGCKDAYDGEGDFSKKRNKESEDGEEGEDDDPLTKKRKRQERNRDAAVRSRERRKLYVKDLEMKSRYFEGECKRLGMLLNCVVAENQALRLSLHSTKAFGASMTKQESAVLLLESLLLGSLLWFLGIMCLLILPDPLRLTKEEVPLENVDNQNRGSLAPRKAGRKIVEHGVHRSFMLSKTCKASRSRMRINYFVLEVLA</sequence>
<evidence type="ECO:0000256" key="3">
    <source>
        <dbReference type="ARBA" id="ARBA00007163"/>
    </source>
</evidence>
<evidence type="ECO:0000256" key="9">
    <source>
        <dbReference type="SAM" id="Phobius"/>
    </source>
</evidence>
<keyword evidence="7" id="KW-0539">Nucleus</keyword>
<comment type="subcellular location">
    <subcellularLocation>
        <location evidence="2">Endoplasmic reticulum membrane</location>
        <topology evidence="2">Single-pass membrane protein</topology>
    </subcellularLocation>
    <subcellularLocation>
        <location evidence="1">Nucleus</location>
    </subcellularLocation>
</comment>
<evidence type="ECO:0000256" key="1">
    <source>
        <dbReference type="ARBA" id="ARBA00004123"/>
    </source>
</evidence>
<proteinExistence type="inferred from homology"/>
<keyword evidence="9" id="KW-1133">Transmembrane helix</keyword>
<feature type="compositionally biased region" description="Basic and acidic residues" evidence="8">
    <location>
        <begin position="127"/>
        <end position="147"/>
    </location>
</feature>
<feature type="domain" description="BZIP" evidence="10">
    <location>
        <begin position="159"/>
        <end position="222"/>
    </location>
</feature>
<dbReference type="InterPro" id="IPR046347">
    <property type="entry name" value="bZIP_sf"/>
</dbReference>
<evidence type="ECO:0000256" key="2">
    <source>
        <dbReference type="ARBA" id="ARBA00004389"/>
    </source>
</evidence>
<evidence type="ECO:0000256" key="4">
    <source>
        <dbReference type="ARBA" id="ARBA00023015"/>
    </source>
</evidence>
<keyword evidence="4" id="KW-0805">Transcription regulation</keyword>
<dbReference type="PANTHER" id="PTHR47416">
    <property type="entry name" value="BASIC-LEUCINE ZIPPER TRANSCRIPTION FACTOR F-RELATED"/>
    <property type="match status" value="1"/>
</dbReference>
<dbReference type="Pfam" id="PF00170">
    <property type="entry name" value="bZIP_1"/>
    <property type="match status" value="1"/>
</dbReference>
<dbReference type="PROSITE" id="PS00036">
    <property type="entry name" value="BZIP_BASIC"/>
    <property type="match status" value="1"/>
</dbReference>
<dbReference type="InterPro" id="IPR004827">
    <property type="entry name" value="bZIP"/>
</dbReference>
<dbReference type="Proteomes" id="UP001237642">
    <property type="component" value="Unassembled WGS sequence"/>
</dbReference>
<evidence type="ECO:0000256" key="6">
    <source>
        <dbReference type="ARBA" id="ARBA00023163"/>
    </source>
</evidence>
<dbReference type="PROSITE" id="PS50217">
    <property type="entry name" value="BZIP"/>
    <property type="match status" value="1"/>
</dbReference>
<protein>
    <submittedName>
        <fullName evidence="11">BZIP domain-containing protein</fullName>
    </submittedName>
</protein>
<dbReference type="SMART" id="SM00338">
    <property type="entry name" value="BRLZ"/>
    <property type="match status" value="1"/>
</dbReference>